<sequence length="44" mass="5362">MELKEQLERISKHFEEITDEEFNKNFKKTGFEFEASNITNEHNE</sequence>
<accession>A0AAW9GIG2</accession>
<evidence type="ECO:0000313" key="1">
    <source>
        <dbReference type="EMBL" id="MDY0855079.1"/>
    </source>
</evidence>
<dbReference type="AlphaFoldDB" id="A0AAW9GIG2"/>
<gene>
    <name evidence="1" type="ORF">SOH20_30170</name>
</gene>
<evidence type="ECO:0000313" key="2">
    <source>
        <dbReference type="Proteomes" id="UP001274571"/>
    </source>
</evidence>
<name>A0AAW9GIG2_BACTU</name>
<protein>
    <submittedName>
        <fullName evidence="1">Uncharacterized protein</fullName>
    </submittedName>
</protein>
<comment type="caution">
    <text evidence="1">The sequence shown here is derived from an EMBL/GenBank/DDBJ whole genome shotgun (WGS) entry which is preliminary data.</text>
</comment>
<dbReference type="Proteomes" id="UP001274571">
    <property type="component" value="Unassembled WGS sequence"/>
</dbReference>
<reference evidence="1" key="1">
    <citation type="submission" date="2023-11" db="EMBL/GenBank/DDBJ databases">
        <title>Genome Sequence of Bacillus thuringiensis stain BLB 30AF.</title>
        <authorList>
            <person name="Farhat A."/>
        </authorList>
    </citation>
    <scope>NUCLEOTIDE SEQUENCE</scope>
    <source>
        <strain evidence="1">BLB30AF</strain>
    </source>
</reference>
<dbReference type="RefSeq" id="WP_320483913.1">
    <property type="nucleotide sequence ID" value="NZ_JAXCMD010000018.1"/>
</dbReference>
<organism evidence="1 2">
    <name type="scientific">Bacillus thuringiensis</name>
    <dbReference type="NCBI Taxonomy" id="1428"/>
    <lineage>
        <taxon>Bacteria</taxon>
        <taxon>Bacillati</taxon>
        <taxon>Bacillota</taxon>
        <taxon>Bacilli</taxon>
        <taxon>Bacillales</taxon>
        <taxon>Bacillaceae</taxon>
        <taxon>Bacillus</taxon>
        <taxon>Bacillus cereus group</taxon>
    </lineage>
</organism>
<dbReference type="EMBL" id="JAXCMD010000018">
    <property type="protein sequence ID" value="MDY0855079.1"/>
    <property type="molecule type" value="Genomic_DNA"/>
</dbReference>
<proteinExistence type="predicted"/>